<reference evidence="2" key="1">
    <citation type="submission" date="2022-05" db="EMBL/GenBank/DDBJ databases">
        <authorList>
            <person name="Tuo L."/>
        </authorList>
    </citation>
    <scope>NUCLEOTIDE SEQUENCE</scope>
    <source>
        <strain evidence="2">BSK12Z-4</strain>
    </source>
</reference>
<dbReference type="RefSeq" id="WP_250829042.1">
    <property type="nucleotide sequence ID" value="NZ_JAMOIL010000073.1"/>
</dbReference>
<evidence type="ECO:0000259" key="1">
    <source>
        <dbReference type="Pfam" id="PF03992"/>
    </source>
</evidence>
<dbReference type="Proteomes" id="UP001139485">
    <property type="component" value="Unassembled WGS sequence"/>
</dbReference>
<proteinExistence type="predicted"/>
<dbReference type="InterPro" id="IPR007138">
    <property type="entry name" value="ABM_dom"/>
</dbReference>
<protein>
    <recommendedName>
        <fullName evidence="1">ABM domain-containing protein</fullName>
    </recommendedName>
</protein>
<dbReference type="AlphaFoldDB" id="A0A9X2IGH2"/>
<evidence type="ECO:0000313" key="3">
    <source>
        <dbReference type="Proteomes" id="UP001139485"/>
    </source>
</evidence>
<dbReference type="SUPFAM" id="SSF54909">
    <property type="entry name" value="Dimeric alpha+beta barrel"/>
    <property type="match status" value="1"/>
</dbReference>
<organism evidence="2 3">
    <name type="scientific">Nocardioides bruguierae</name>
    <dbReference type="NCBI Taxonomy" id="2945102"/>
    <lineage>
        <taxon>Bacteria</taxon>
        <taxon>Bacillati</taxon>
        <taxon>Actinomycetota</taxon>
        <taxon>Actinomycetes</taxon>
        <taxon>Propionibacteriales</taxon>
        <taxon>Nocardioidaceae</taxon>
        <taxon>Nocardioides</taxon>
    </lineage>
</organism>
<evidence type="ECO:0000313" key="2">
    <source>
        <dbReference type="EMBL" id="MCM0622896.1"/>
    </source>
</evidence>
<dbReference type="EMBL" id="JAMOIL010000073">
    <property type="protein sequence ID" value="MCM0622896.1"/>
    <property type="molecule type" value="Genomic_DNA"/>
</dbReference>
<feature type="domain" description="ABM" evidence="1">
    <location>
        <begin position="14"/>
        <end position="68"/>
    </location>
</feature>
<sequence length="108" mass="12199">MIIRTWRGAVRVQDAEEYLQHQAETGVREYRDTPGNLGVLVLRRPQEDLVEITTVSFWNSMDAIRAFAGDNPEQARFYAGDDNLLVEMDTQACHYEVVSSDPDPLLGG</sequence>
<dbReference type="Pfam" id="PF03992">
    <property type="entry name" value="ABM"/>
    <property type="match status" value="1"/>
</dbReference>
<gene>
    <name evidence="2" type="ORF">M8330_21665</name>
</gene>
<accession>A0A9X2IGH2</accession>
<keyword evidence="3" id="KW-1185">Reference proteome</keyword>
<dbReference type="InterPro" id="IPR011008">
    <property type="entry name" value="Dimeric_a/b-barrel"/>
</dbReference>
<name>A0A9X2IGH2_9ACTN</name>
<comment type="caution">
    <text evidence="2">The sequence shown here is derived from an EMBL/GenBank/DDBJ whole genome shotgun (WGS) entry which is preliminary data.</text>
</comment>